<dbReference type="AlphaFoldDB" id="A0A164NVH0"/>
<feature type="compositionally biased region" description="Basic and acidic residues" evidence="2">
    <location>
        <begin position="37"/>
        <end position="47"/>
    </location>
</feature>
<feature type="region of interest" description="Disordered" evidence="2">
    <location>
        <begin position="240"/>
        <end position="277"/>
    </location>
</feature>
<feature type="compositionally biased region" description="Low complexity" evidence="2">
    <location>
        <begin position="289"/>
        <end position="299"/>
    </location>
</feature>
<feature type="coiled-coil region" evidence="1">
    <location>
        <begin position="165"/>
        <end position="206"/>
    </location>
</feature>
<feature type="compositionally biased region" description="Low complexity" evidence="2">
    <location>
        <begin position="463"/>
        <end position="475"/>
    </location>
</feature>
<dbReference type="SMART" id="SM00164">
    <property type="entry name" value="TBC"/>
    <property type="match status" value="1"/>
</dbReference>
<dbReference type="PANTHER" id="PTHR47219">
    <property type="entry name" value="RAB GTPASE-ACTIVATING PROTEIN 1-LIKE"/>
    <property type="match status" value="1"/>
</dbReference>
<feature type="region of interest" description="Disordered" evidence="2">
    <location>
        <begin position="539"/>
        <end position="586"/>
    </location>
</feature>
<dbReference type="PROSITE" id="PS50086">
    <property type="entry name" value="TBC_RABGAP"/>
    <property type="match status" value="1"/>
</dbReference>
<dbReference type="GO" id="GO:0005096">
    <property type="term" value="F:GTPase activator activity"/>
    <property type="evidence" value="ECO:0007669"/>
    <property type="project" value="TreeGrafter"/>
</dbReference>
<keyword evidence="1" id="KW-0175">Coiled coil</keyword>
<accession>A0A164NVH0</accession>
<feature type="region of interest" description="Disordered" evidence="2">
    <location>
        <begin position="395"/>
        <end position="435"/>
    </location>
</feature>
<feature type="compositionally biased region" description="Polar residues" evidence="2">
    <location>
        <begin position="1"/>
        <end position="12"/>
    </location>
</feature>
<feature type="compositionally biased region" description="Low complexity" evidence="2">
    <location>
        <begin position="250"/>
        <end position="274"/>
    </location>
</feature>
<feature type="compositionally biased region" description="Basic and acidic residues" evidence="2">
    <location>
        <begin position="349"/>
        <end position="365"/>
    </location>
</feature>
<dbReference type="EMBL" id="KV419440">
    <property type="protein sequence ID" value="KZS88080.1"/>
    <property type="molecule type" value="Genomic_DNA"/>
</dbReference>
<dbReference type="InterPro" id="IPR050302">
    <property type="entry name" value="Rab_GAP_TBC_domain"/>
</dbReference>
<keyword evidence="5" id="KW-1185">Reference proteome</keyword>
<evidence type="ECO:0000256" key="2">
    <source>
        <dbReference type="SAM" id="MobiDB-lite"/>
    </source>
</evidence>
<dbReference type="InterPro" id="IPR000195">
    <property type="entry name" value="Rab-GAP-TBC_dom"/>
</dbReference>
<feature type="region of interest" description="Disordered" evidence="2">
    <location>
        <begin position="463"/>
        <end position="487"/>
    </location>
</feature>
<feature type="compositionally biased region" description="Low complexity" evidence="2">
    <location>
        <begin position="323"/>
        <end position="337"/>
    </location>
</feature>
<dbReference type="Gene3D" id="1.10.472.80">
    <property type="entry name" value="Ypt/Rab-GAP domain of gyp1p, domain 3"/>
    <property type="match status" value="1"/>
</dbReference>
<dbReference type="PANTHER" id="PTHR47219:SF20">
    <property type="entry name" value="TBC1 DOMAIN FAMILY MEMBER 2B"/>
    <property type="match status" value="1"/>
</dbReference>
<dbReference type="SUPFAM" id="SSF47923">
    <property type="entry name" value="Ypt/Rab-GAP domain of gyp1p"/>
    <property type="match status" value="2"/>
</dbReference>
<evidence type="ECO:0000313" key="5">
    <source>
        <dbReference type="Proteomes" id="UP000076722"/>
    </source>
</evidence>
<evidence type="ECO:0000259" key="3">
    <source>
        <dbReference type="PROSITE" id="PS50086"/>
    </source>
</evidence>
<dbReference type="OrthoDB" id="294251at2759"/>
<feature type="compositionally biased region" description="Polar residues" evidence="2">
    <location>
        <begin position="62"/>
        <end position="93"/>
    </location>
</feature>
<feature type="compositionally biased region" description="Polar residues" evidence="2">
    <location>
        <begin position="408"/>
        <end position="421"/>
    </location>
</feature>
<evidence type="ECO:0000256" key="1">
    <source>
        <dbReference type="SAM" id="Coils"/>
    </source>
</evidence>
<feature type="region of interest" description="Disordered" evidence="2">
    <location>
        <begin position="1"/>
        <end position="100"/>
    </location>
</feature>
<organism evidence="4 5">
    <name type="scientific">Sistotremastrum niveocremeum HHB9708</name>
    <dbReference type="NCBI Taxonomy" id="1314777"/>
    <lineage>
        <taxon>Eukaryota</taxon>
        <taxon>Fungi</taxon>
        <taxon>Dikarya</taxon>
        <taxon>Basidiomycota</taxon>
        <taxon>Agaricomycotina</taxon>
        <taxon>Agaricomycetes</taxon>
        <taxon>Sistotremastrales</taxon>
        <taxon>Sistotremastraceae</taxon>
        <taxon>Sertulicium</taxon>
        <taxon>Sertulicium niveocremeum</taxon>
    </lineage>
</organism>
<feature type="compositionally biased region" description="Basic and acidic residues" evidence="2">
    <location>
        <begin position="558"/>
        <end position="569"/>
    </location>
</feature>
<reference evidence="4 5" key="1">
    <citation type="journal article" date="2016" name="Mol. Biol. Evol.">
        <title>Comparative Genomics of Early-Diverging Mushroom-Forming Fungi Provides Insights into the Origins of Lignocellulose Decay Capabilities.</title>
        <authorList>
            <person name="Nagy L.G."/>
            <person name="Riley R."/>
            <person name="Tritt A."/>
            <person name="Adam C."/>
            <person name="Daum C."/>
            <person name="Floudas D."/>
            <person name="Sun H."/>
            <person name="Yadav J.S."/>
            <person name="Pangilinan J."/>
            <person name="Larsson K.H."/>
            <person name="Matsuura K."/>
            <person name="Barry K."/>
            <person name="Labutti K."/>
            <person name="Kuo R."/>
            <person name="Ohm R.A."/>
            <person name="Bhattacharya S.S."/>
            <person name="Shirouzu T."/>
            <person name="Yoshinaga Y."/>
            <person name="Martin F.M."/>
            <person name="Grigoriev I.V."/>
            <person name="Hibbett D.S."/>
        </authorList>
    </citation>
    <scope>NUCLEOTIDE SEQUENCE [LARGE SCALE GENOMIC DNA]</scope>
    <source>
        <strain evidence="4 5">HHB9708</strain>
    </source>
</reference>
<protein>
    <submittedName>
        <fullName evidence="4">TBC-domain-containing protein</fullName>
    </submittedName>
</protein>
<dbReference type="Proteomes" id="UP000076722">
    <property type="component" value="Unassembled WGS sequence"/>
</dbReference>
<dbReference type="Pfam" id="PF00566">
    <property type="entry name" value="RabGAP-TBC"/>
    <property type="match status" value="1"/>
</dbReference>
<dbReference type="STRING" id="1314777.A0A164NVH0"/>
<evidence type="ECO:0000313" key="4">
    <source>
        <dbReference type="EMBL" id="KZS88080.1"/>
    </source>
</evidence>
<feature type="region of interest" description="Disordered" evidence="2">
    <location>
        <begin position="289"/>
        <end position="370"/>
    </location>
</feature>
<dbReference type="InterPro" id="IPR035969">
    <property type="entry name" value="Rab-GAP_TBC_sf"/>
</dbReference>
<proteinExistence type="predicted"/>
<dbReference type="GO" id="GO:0031267">
    <property type="term" value="F:small GTPase binding"/>
    <property type="evidence" value="ECO:0007669"/>
    <property type="project" value="TreeGrafter"/>
</dbReference>
<dbReference type="Gene3D" id="1.10.8.270">
    <property type="entry name" value="putative rabgap domain of human tbc1 domain family member 14 like domains"/>
    <property type="match status" value="1"/>
</dbReference>
<feature type="domain" description="Rab-GAP TBC" evidence="3">
    <location>
        <begin position="930"/>
        <end position="1116"/>
    </location>
</feature>
<feature type="region of interest" description="Disordered" evidence="2">
    <location>
        <begin position="792"/>
        <end position="813"/>
    </location>
</feature>
<dbReference type="FunFam" id="1.10.8.270:FF:000026">
    <property type="entry name" value="TBC (Tre-2/Bub2/Cdc16) domain family"/>
    <property type="match status" value="1"/>
</dbReference>
<feature type="compositionally biased region" description="Low complexity" evidence="2">
    <location>
        <begin position="422"/>
        <end position="435"/>
    </location>
</feature>
<sequence length="1193" mass="128816">MDSPLQTPTLFSTPVHLHPLSPNDTPNSGSRRRRQRASVEETSDRVHSSASYFAPKPEDVVSPSNTIRWNESSRGYDQGQPAQSDSMSATLSSPKPFDRTLPPPVFVVDSSQAPSTALSTPWHTLPDTEITQAISAIALPLDAENDPAAELNPYHMVLRSLSSALHAANTAREEWESARKRLEEKRKQAELEIQDMQNESEKAGAKKIISLLFEAENGAHMDYLSIHESLEEAMGNVMTPLVSRSPRPPSSASSSMRSPSPEPSSFRSQSPFQSQNGLQSLGVFDSRTSDISRSSSVSDANELLGDTLDTSSPALVVPRPRTPSRISSRNIRNRSSNWVESWFPKTPTKTKERSGNDSDDGSKKEGSKRKGMLGVLGLTLPSHTATAIIGTGYAKAKIRRKKEKDTDSVSVSTDARSSIDASSIGPTSPSVPTPSVNSPVQNLFIPPAIAPPQLTTAAEPLAPSASFQSSAASTGSKDHQTPPHTQGAAVQAIVNATRIMSSDPSSILSDPSSTSDLVKASAWELVTYARSIGLVYTKSTTQNSRTKSKPAPPPAPAEEPKEVAKDKPDWNPSAPSGELSLPSTSVSVRSHLNKTLNATRKGSLSLGYGNPLFSTLASQQQALFRRVSSVDVTIPTAASPQLGQEMNSGPSTVRSVAMESIVPVHFKPPTLSHASSIASPTWAHSSNALSRFVSSVDVPVLPHATALTDKYGFTYTPSKYDALLLVRAKDVKCTAPACLTGIRIADRCEDDVEPGPEDELRDMDIVNGDCDCDGSGFRKVIIPEDGGSLTSALSSAPTTFSQDSQPSSKGSSSILVIGGDSPTHACQKTIRKLLDELKDIHDSQQRQHKSAWVTFLKTRETALKKGSGKSNNPLTSFAASSGAAAMLGIKGADVEDELAHHQGLIGFAQMGLSSNRVDERKELDKLVRAGIPLQYRAKVWSECSGAMEMMEPGTFHDLAGKDGSVACEEIAKDISRTMPANIFFGGAGPGVEKLKRVLVAYSWRNPAVGYCQGMNLVASTLLLVHADEEDAFWMLAAIVEKLLPEEFFSPTLLVSRACPLVLLDYVQELLPKLYSHLVKLQVDLPAICFSWFLSLFTDCLPAETLFRVWDVMFIDGLDVLFRVAVAILKINESELISCDSVAALYSALESLPTRMWQPDRLLQMEVDLRSTLGHSDILKTRNHHVAELRSQLA</sequence>
<name>A0A164NVH0_9AGAM</name>
<gene>
    <name evidence="4" type="ORF">SISNIDRAFT_490431</name>
</gene>